<accession>A0A9P5L990</accession>
<feature type="compositionally biased region" description="Polar residues" evidence="1">
    <location>
        <begin position="198"/>
        <end position="212"/>
    </location>
</feature>
<dbReference type="EMBL" id="JAANBB010000562">
    <property type="protein sequence ID" value="KAF7539353.1"/>
    <property type="molecule type" value="Genomic_DNA"/>
</dbReference>
<dbReference type="OrthoDB" id="1045822at2759"/>
<protein>
    <submittedName>
        <fullName evidence="2">Uncharacterized protein</fullName>
    </submittedName>
</protein>
<name>A0A9P5L990_9HYPO</name>
<dbReference type="InterPro" id="IPR006461">
    <property type="entry name" value="PLAC_motif_containing"/>
</dbReference>
<comment type="caution">
    <text evidence="2">The sequence shown here is derived from an EMBL/GenBank/DDBJ whole genome shotgun (WGS) entry which is preliminary data.</text>
</comment>
<evidence type="ECO:0000313" key="2">
    <source>
        <dbReference type="EMBL" id="KAF7539353.1"/>
    </source>
</evidence>
<feature type="compositionally biased region" description="Basic and acidic residues" evidence="1">
    <location>
        <begin position="162"/>
        <end position="185"/>
    </location>
</feature>
<dbReference type="Proteomes" id="UP000722485">
    <property type="component" value="Unassembled WGS sequence"/>
</dbReference>
<keyword evidence="3" id="KW-1185">Reference proteome</keyword>
<evidence type="ECO:0000256" key="1">
    <source>
        <dbReference type="SAM" id="MobiDB-lite"/>
    </source>
</evidence>
<sequence length="369" mass="40905">MEKQSADQRKREWQASQDPIDLESGSLCLTVFCPCGAYGRTSQRLGAALSGRDANNLPEHGIPPDCIQLLVCFPFYGCFIAKLQTTVRSFYDIEGNDYKDWSAGCFCPCATLLRNEKEIMFRERQHRQIKDVNDRDNSVMEQYQSPSPMEHPEEQAVLQSVEHPEEQPAEHPVEQLKEQPAEHRPPVPTLPIPGSPAVTATDSQPDTSTLSSIPEEPSVAAGPATSVDTAVLGIHDIGEDKNLVPVYGTSIAHRLEEDMATFTSPPVINTSHELRHDATTAHMVGSETSHPVEQDRHELFDVAKDESSKHAIHQDQTVPKARPATSHQLQDDTVTPPAHQQSVPHSLDADEATSSKSTTRRPHRLREDK</sequence>
<feature type="compositionally biased region" description="Polar residues" evidence="1">
    <location>
        <begin position="325"/>
        <end position="344"/>
    </location>
</feature>
<dbReference type="Pfam" id="PF04749">
    <property type="entry name" value="PLAC8"/>
    <property type="match status" value="1"/>
</dbReference>
<feature type="region of interest" description="Disordered" evidence="1">
    <location>
        <begin position="127"/>
        <end position="222"/>
    </location>
</feature>
<feature type="region of interest" description="Disordered" evidence="1">
    <location>
        <begin position="266"/>
        <end position="369"/>
    </location>
</feature>
<gene>
    <name evidence="2" type="ORF">G7Z17_g12440</name>
</gene>
<feature type="compositionally biased region" description="Basic and acidic residues" evidence="1">
    <location>
        <begin position="127"/>
        <end position="138"/>
    </location>
</feature>
<reference evidence="2" key="1">
    <citation type="submission" date="2020-03" db="EMBL/GenBank/DDBJ databases">
        <title>Draft Genome Sequence of Cylindrodendrum hubeiense.</title>
        <authorList>
            <person name="Buettner E."/>
            <person name="Kellner H."/>
        </authorList>
    </citation>
    <scope>NUCLEOTIDE SEQUENCE</scope>
    <source>
        <strain evidence="2">IHI 201604</strain>
    </source>
</reference>
<dbReference type="AlphaFoldDB" id="A0A9P5L990"/>
<organism evidence="2 3">
    <name type="scientific">Cylindrodendrum hubeiense</name>
    <dbReference type="NCBI Taxonomy" id="595255"/>
    <lineage>
        <taxon>Eukaryota</taxon>
        <taxon>Fungi</taxon>
        <taxon>Dikarya</taxon>
        <taxon>Ascomycota</taxon>
        <taxon>Pezizomycotina</taxon>
        <taxon>Sordariomycetes</taxon>
        <taxon>Hypocreomycetidae</taxon>
        <taxon>Hypocreales</taxon>
        <taxon>Nectriaceae</taxon>
        <taxon>Cylindrodendrum</taxon>
    </lineage>
</organism>
<evidence type="ECO:0000313" key="3">
    <source>
        <dbReference type="Proteomes" id="UP000722485"/>
    </source>
</evidence>
<feature type="compositionally biased region" description="Basic residues" evidence="1">
    <location>
        <begin position="358"/>
        <end position="369"/>
    </location>
</feature>
<proteinExistence type="predicted"/>
<feature type="compositionally biased region" description="Basic and acidic residues" evidence="1">
    <location>
        <begin position="290"/>
        <end position="313"/>
    </location>
</feature>